<keyword evidence="3" id="KW-1185">Reference proteome</keyword>
<reference evidence="2 3" key="1">
    <citation type="journal article" date="2015" name="Proc. Natl. Acad. Sci. U.S.A.">
        <title>The resurrection genome of Boea hygrometrica: A blueprint for survival of dehydration.</title>
        <authorList>
            <person name="Xiao L."/>
            <person name="Yang G."/>
            <person name="Zhang L."/>
            <person name="Yang X."/>
            <person name="Zhao S."/>
            <person name="Ji Z."/>
            <person name="Zhou Q."/>
            <person name="Hu M."/>
            <person name="Wang Y."/>
            <person name="Chen M."/>
            <person name="Xu Y."/>
            <person name="Jin H."/>
            <person name="Xiao X."/>
            <person name="Hu G."/>
            <person name="Bao F."/>
            <person name="Hu Y."/>
            <person name="Wan P."/>
            <person name="Li L."/>
            <person name="Deng X."/>
            <person name="Kuang T."/>
            <person name="Xiang C."/>
            <person name="Zhu J.K."/>
            <person name="Oliver M.J."/>
            <person name="He Y."/>
        </authorList>
    </citation>
    <scope>NUCLEOTIDE SEQUENCE [LARGE SCALE GENOMIC DNA]</scope>
    <source>
        <strain evidence="3">cv. XS01</strain>
    </source>
</reference>
<evidence type="ECO:0000313" key="2">
    <source>
        <dbReference type="EMBL" id="KZV14168.1"/>
    </source>
</evidence>
<sequence length="83" mass="9293">MWQVYDGRSQDTGPEELLFMYYKLMDPCDHDMAKCQHRGVRDPDVRSGEPHRHIEHAGSLGSQGLIGASDDTVDFMPSGGEDL</sequence>
<feature type="compositionally biased region" description="Basic and acidic residues" evidence="1">
    <location>
        <begin position="39"/>
        <end position="56"/>
    </location>
</feature>
<dbReference type="EMBL" id="KV021504">
    <property type="protein sequence ID" value="KZV14168.1"/>
    <property type="molecule type" value="Genomic_DNA"/>
</dbReference>
<evidence type="ECO:0000313" key="3">
    <source>
        <dbReference type="Proteomes" id="UP000250235"/>
    </source>
</evidence>
<accession>A0A2Z6ZY03</accession>
<organism evidence="2 3">
    <name type="scientific">Dorcoceras hygrometricum</name>
    <dbReference type="NCBI Taxonomy" id="472368"/>
    <lineage>
        <taxon>Eukaryota</taxon>
        <taxon>Viridiplantae</taxon>
        <taxon>Streptophyta</taxon>
        <taxon>Embryophyta</taxon>
        <taxon>Tracheophyta</taxon>
        <taxon>Spermatophyta</taxon>
        <taxon>Magnoliopsida</taxon>
        <taxon>eudicotyledons</taxon>
        <taxon>Gunneridae</taxon>
        <taxon>Pentapetalae</taxon>
        <taxon>asterids</taxon>
        <taxon>lamiids</taxon>
        <taxon>Lamiales</taxon>
        <taxon>Gesneriaceae</taxon>
        <taxon>Didymocarpoideae</taxon>
        <taxon>Trichosporeae</taxon>
        <taxon>Loxocarpinae</taxon>
        <taxon>Dorcoceras</taxon>
    </lineage>
</organism>
<feature type="region of interest" description="Disordered" evidence="1">
    <location>
        <begin position="39"/>
        <end position="83"/>
    </location>
</feature>
<gene>
    <name evidence="2" type="ORF">F511_44284</name>
</gene>
<dbReference type="Proteomes" id="UP000250235">
    <property type="component" value="Unassembled WGS sequence"/>
</dbReference>
<evidence type="ECO:0000256" key="1">
    <source>
        <dbReference type="SAM" id="MobiDB-lite"/>
    </source>
</evidence>
<protein>
    <submittedName>
        <fullName evidence="2">Uncharacterized protein</fullName>
    </submittedName>
</protein>
<name>A0A2Z6ZY03_9LAMI</name>
<dbReference type="AlphaFoldDB" id="A0A2Z6ZY03"/>
<proteinExistence type="predicted"/>